<evidence type="ECO:0000256" key="2">
    <source>
        <dbReference type="SAM" id="MobiDB-lite"/>
    </source>
</evidence>
<dbReference type="Proteomes" id="UP000248039">
    <property type="component" value="Unassembled WGS sequence"/>
</dbReference>
<dbReference type="InterPro" id="IPR002477">
    <property type="entry name" value="Peptidoglycan-bd-like"/>
</dbReference>
<dbReference type="PANTHER" id="PTHR11022">
    <property type="entry name" value="PEPTIDOGLYCAN RECOGNITION PROTEIN"/>
    <property type="match status" value="1"/>
</dbReference>
<dbReference type="PANTHER" id="PTHR11022:SF41">
    <property type="entry name" value="PEPTIDOGLYCAN-RECOGNITION PROTEIN LC-RELATED"/>
    <property type="match status" value="1"/>
</dbReference>
<feature type="domain" description="Peptidoglycan recognition protein family" evidence="3">
    <location>
        <begin position="1"/>
        <end position="145"/>
    </location>
</feature>
<name>A0A2V4NGX5_9ACTN</name>
<dbReference type="SUPFAM" id="SSF47090">
    <property type="entry name" value="PGBD-like"/>
    <property type="match status" value="1"/>
</dbReference>
<keyword evidence="5" id="KW-1185">Reference proteome</keyword>
<dbReference type="InterPro" id="IPR036365">
    <property type="entry name" value="PGBD-like_sf"/>
</dbReference>
<dbReference type="Gene3D" id="3.40.80.10">
    <property type="entry name" value="Peptidoglycan recognition protein-like"/>
    <property type="match status" value="1"/>
</dbReference>
<dbReference type="CDD" id="cd06583">
    <property type="entry name" value="PGRP"/>
    <property type="match status" value="1"/>
</dbReference>
<organism evidence="4 5">
    <name type="scientific">Streptomyces tateyamensis</name>
    <dbReference type="NCBI Taxonomy" id="565073"/>
    <lineage>
        <taxon>Bacteria</taxon>
        <taxon>Bacillati</taxon>
        <taxon>Actinomycetota</taxon>
        <taxon>Actinomycetes</taxon>
        <taxon>Kitasatosporales</taxon>
        <taxon>Streptomycetaceae</taxon>
        <taxon>Streptomyces</taxon>
    </lineage>
</organism>
<sequence length="268" mass="28981">MQFVTRDQWGAQPPKAQLSDMPTARGVKVHWIGGPYQTPADHAQCAAEVRAIQQEHLSDPVQHWIDIAYNLVVCGHSVVFEGRGAGKESGANGNQPLNLAHYAVCAIQGTNEPLTDALKSGLRDAIEYLQANGAGGEILGHRDGYSTDCPGDELYAWVHAGAPRPGGGSPSPAPAPQPAPAPHLTAPPFPGELLEVEQPMLHDDNVRRWQQRMADRGWPITVDGWYGGQSATICRQFQEDSTAHGWPLTVDGVVGPQTWRASWERPVS</sequence>
<reference evidence="4 5" key="1">
    <citation type="submission" date="2018-03" db="EMBL/GenBank/DDBJ databases">
        <title>Bioinformatic expansion and discovery of thiopeptide antibiotics.</title>
        <authorList>
            <person name="Schwalen C.J."/>
            <person name="Hudson G.A."/>
            <person name="Mitchell D.A."/>
        </authorList>
    </citation>
    <scope>NUCLEOTIDE SEQUENCE [LARGE SCALE GENOMIC DNA]</scope>
    <source>
        <strain evidence="4 5">ATCC 21389</strain>
    </source>
</reference>
<dbReference type="Gene3D" id="1.10.101.10">
    <property type="entry name" value="PGBD-like superfamily/PGBD"/>
    <property type="match status" value="1"/>
</dbReference>
<dbReference type="InterPro" id="IPR036366">
    <property type="entry name" value="PGBDSf"/>
</dbReference>
<evidence type="ECO:0000313" key="5">
    <source>
        <dbReference type="Proteomes" id="UP000248039"/>
    </source>
</evidence>
<accession>A0A2V4NGX5</accession>
<feature type="compositionally biased region" description="Pro residues" evidence="2">
    <location>
        <begin position="171"/>
        <end position="186"/>
    </location>
</feature>
<protein>
    <submittedName>
        <fullName evidence="4">N-acetylmuramoyl-L-alanine amidase</fullName>
    </submittedName>
</protein>
<dbReference type="GO" id="GO:0008745">
    <property type="term" value="F:N-acetylmuramoyl-L-alanine amidase activity"/>
    <property type="evidence" value="ECO:0007669"/>
    <property type="project" value="InterPro"/>
</dbReference>
<dbReference type="InterPro" id="IPR002502">
    <property type="entry name" value="Amidase_domain"/>
</dbReference>
<dbReference type="RefSeq" id="WP_110667570.1">
    <property type="nucleotide sequence ID" value="NZ_PYBW01000028.1"/>
</dbReference>
<gene>
    <name evidence="4" type="ORF">C7C46_09020</name>
</gene>
<evidence type="ECO:0000256" key="1">
    <source>
        <dbReference type="ARBA" id="ARBA00007553"/>
    </source>
</evidence>
<dbReference type="InterPro" id="IPR036505">
    <property type="entry name" value="Amidase/PGRP_sf"/>
</dbReference>
<feature type="region of interest" description="Disordered" evidence="2">
    <location>
        <begin position="1"/>
        <end position="20"/>
    </location>
</feature>
<dbReference type="Pfam" id="PF01471">
    <property type="entry name" value="PG_binding_1"/>
    <property type="match status" value="1"/>
</dbReference>
<dbReference type="GO" id="GO:0009253">
    <property type="term" value="P:peptidoglycan catabolic process"/>
    <property type="evidence" value="ECO:0007669"/>
    <property type="project" value="InterPro"/>
</dbReference>
<evidence type="ECO:0000259" key="3">
    <source>
        <dbReference type="SMART" id="SM00701"/>
    </source>
</evidence>
<feature type="region of interest" description="Disordered" evidence="2">
    <location>
        <begin position="158"/>
        <end position="186"/>
    </location>
</feature>
<comment type="similarity">
    <text evidence="1">Belongs to the N-acetylmuramoyl-L-alanine amidase 2 family.</text>
</comment>
<comment type="caution">
    <text evidence="4">The sequence shown here is derived from an EMBL/GenBank/DDBJ whole genome shotgun (WGS) entry which is preliminary data.</text>
</comment>
<evidence type="ECO:0000313" key="4">
    <source>
        <dbReference type="EMBL" id="PYC83463.1"/>
    </source>
</evidence>
<dbReference type="InterPro" id="IPR015510">
    <property type="entry name" value="PGRP"/>
</dbReference>
<dbReference type="GO" id="GO:0008270">
    <property type="term" value="F:zinc ion binding"/>
    <property type="evidence" value="ECO:0007669"/>
    <property type="project" value="InterPro"/>
</dbReference>
<proteinExistence type="inferred from homology"/>
<dbReference type="InterPro" id="IPR006619">
    <property type="entry name" value="PGRP_domain_met/bac"/>
</dbReference>
<dbReference type="EMBL" id="PYBW01000028">
    <property type="protein sequence ID" value="PYC83463.1"/>
    <property type="molecule type" value="Genomic_DNA"/>
</dbReference>
<dbReference type="AlphaFoldDB" id="A0A2V4NGX5"/>
<dbReference type="OrthoDB" id="514320at2"/>
<dbReference type="SUPFAM" id="SSF55846">
    <property type="entry name" value="N-acetylmuramoyl-L-alanine amidase-like"/>
    <property type="match status" value="1"/>
</dbReference>
<dbReference type="SMART" id="SM00701">
    <property type="entry name" value="PGRP"/>
    <property type="match status" value="1"/>
</dbReference>